<dbReference type="Pfam" id="PF20147">
    <property type="entry name" value="Crinkler"/>
    <property type="match status" value="1"/>
</dbReference>
<dbReference type="AlphaFoldDB" id="A0A9P6RML9"/>
<dbReference type="OrthoDB" id="2304312at2759"/>
<reference evidence="5" key="1">
    <citation type="journal article" date="2020" name="Fungal Divers.">
        <title>Resolving the Mortierellaceae phylogeny through synthesis of multi-gene phylogenetics and phylogenomics.</title>
        <authorList>
            <person name="Vandepol N."/>
            <person name="Liber J."/>
            <person name="Desiro A."/>
            <person name="Na H."/>
            <person name="Kennedy M."/>
            <person name="Barry K."/>
            <person name="Grigoriev I.V."/>
            <person name="Miller A.N."/>
            <person name="O'Donnell K."/>
            <person name="Stajich J.E."/>
            <person name="Bonito G."/>
        </authorList>
    </citation>
    <scope>NUCLEOTIDE SEQUENCE</scope>
    <source>
        <strain evidence="5">NVP60</strain>
    </source>
</reference>
<accession>A0A9P6RML9</accession>
<sequence length="296" mass="32406">MERLPLEPFSVEIDPSKAVDGHRDLIKAKIPQTFDGVDAKDLTLWRVNITISEDDDSTPILLDHVTSSDKKKLDPATRLSKVFPGELLEETIHIIVQRPPPVHAPVPARALTPLGSLSDTSRPGTPTGDLRIDISRIRDKIFASLQLGLRGLPKVLRKGVVESQDSKPNLLFLDLPHPPSSVGDPVPERFKSNVLLSVLEKMQAQDLPVFGVSGCGTTRSMVEMLCLQWGFYFNEARSDFGSDDLFRLADIIDSNTLEDSTSVNTRFAKNLLFGGPGVSPDILECKMGLTPTGSTT</sequence>
<comment type="subcellular location">
    <subcellularLocation>
        <location evidence="1">Host cell</location>
    </subcellularLocation>
    <subcellularLocation>
        <location evidence="2">Secreted</location>
    </subcellularLocation>
</comment>
<dbReference type="EMBL" id="JAAAIN010000084">
    <property type="protein sequence ID" value="KAG0320908.1"/>
    <property type="molecule type" value="Genomic_DNA"/>
</dbReference>
<dbReference type="GO" id="GO:0005576">
    <property type="term" value="C:extracellular region"/>
    <property type="evidence" value="ECO:0007669"/>
    <property type="project" value="UniProtKB-SubCell"/>
</dbReference>
<proteinExistence type="predicted"/>
<comment type="caution">
    <text evidence="5">The sequence shown here is derived from an EMBL/GenBank/DDBJ whole genome shotgun (WGS) entry which is preliminary data.</text>
</comment>
<evidence type="ECO:0000256" key="3">
    <source>
        <dbReference type="ARBA" id="ARBA00022525"/>
    </source>
</evidence>
<evidence type="ECO:0000313" key="6">
    <source>
        <dbReference type="Proteomes" id="UP000823405"/>
    </source>
</evidence>
<dbReference type="Proteomes" id="UP000823405">
    <property type="component" value="Unassembled WGS sequence"/>
</dbReference>
<gene>
    <name evidence="5" type="ORF">BGZ97_012571</name>
</gene>
<evidence type="ECO:0000256" key="2">
    <source>
        <dbReference type="ARBA" id="ARBA00004613"/>
    </source>
</evidence>
<name>A0A9P6RML9_9FUNG</name>
<organism evidence="5 6">
    <name type="scientific">Linnemannia gamsii</name>
    <dbReference type="NCBI Taxonomy" id="64522"/>
    <lineage>
        <taxon>Eukaryota</taxon>
        <taxon>Fungi</taxon>
        <taxon>Fungi incertae sedis</taxon>
        <taxon>Mucoromycota</taxon>
        <taxon>Mortierellomycotina</taxon>
        <taxon>Mortierellomycetes</taxon>
        <taxon>Mortierellales</taxon>
        <taxon>Mortierellaceae</taxon>
        <taxon>Linnemannia</taxon>
    </lineage>
</organism>
<keyword evidence="3" id="KW-0964">Secreted</keyword>
<keyword evidence="6" id="KW-1185">Reference proteome</keyword>
<feature type="domain" description="Crinkler effector protein N-terminal" evidence="4">
    <location>
        <begin position="7"/>
        <end position="97"/>
    </location>
</feature>
<dbReference type="InterPro" id="IPR045379">
    <property type="entry name" value="Crinkler_N"/>
</dbReference>
<dbReference type="GO" id="GO:0043657">
    <property type="term" value="C:host cell"/>
    <property type="evidence" value="ECO:0007669"/>
    <property type="project" value="UniProtKB-SubCell"/>
</dbReference>
<evidence type="ECO:0000256" key="1">
    <source>
        <dbReference type="ARBA" id="ARBA00004340"/>
    </source>
</evidence>
<evidence type="ECO:0000313" key="5">
    <source>
        <dbReference type="EMBL" id="KAG0320908.1"/>
    </source>
</evidence>
<evidence type="ECO:0000259" key="4">
    <source>
        <dbReference type="Pfam" id="PF20147"/>
    </source>
</evidence>
<protein>
    <recommendedName>
        <fullName evidence="4">Crinkler effector protein N-terminal domain-containing protein</fullName>
    </recommendedName>
</protein>